<feature type="region of interest" description="Disordered" evidence="1">
    <location>
        <begin position="13"/>
        <end position="48"/>
    </location>
</feature>
<evidence type="ECO:0000256" key="1">
    <source>
        <dbReference type="SAM" id="MobiDB-lite"/>
    </source>
</evidence>
<dbReference type="Proteomes" id="UP000034680">
    <property type="component" value="Unassembled WGS sequence"/>
</dbReference>
<accession>A0A0G2HRW6</accession>
<proteinExistence type="predicted"/>
<sequence length="183" mass="20910">MPDHTADACYLLKPDLQNPFTHQGQQPQQARRRGGGDNNDKPPPPPRRLTQRIKEAEALARGLMPQNILRCQKVRRVQGWHQARQTYFTLPLYGAAVERPVRHSQNPFHQPMPQVAYEAYDTSGDTVMCSCGQLEGFECSLEHWVRKAVDKDKPLTFSDRSEEGYMRIMQDGLVDDGDIGMIY</sequence>
<evidence type="ECO:0000313" key="3">
    <source>
        <dbReference type="Proteomes" id="UP000034680"/>
    </source>
</evidence>
<reference evidence="2 3" key="2">
    <citation type="submission" date="2015-05" db="EMBL/GenBank/DDBJ databases">
        <authorList>
            <person name="Morales-Cruz A."/>
            <person name="Amrine K.C."/>
            <person name="Cantu D."/>
        </authorList>
    </citation>
    <scope>NUCLEOTIDE SEQUENCE [LARGE SCALE GENOMIC DNA]</scope>
    <source>
        <strain evidence="2">DA912</strain>
    </source>
</reference>
<dbReference type="AlphaFoldDB" id="A0A0G2HRW6"/>
<evidence type="ECO:0000313" key="2">
    <source>
        <dbReference type="EMBL" id="KKY30875.1"/>
    </source>
</evidence>
<dbReference type="OrthoDB" id="5189318at2759"/>
<keyword evidence="3" id="KW-1185">Reference proteome</keyword>
<dbReference type="EMBL" id="LCUC01000439">
    <property type="protein sequence ID" value="KKY30875.1"/>
    <property type="molecule type" value="Genomic_DNA"/>
</dbReference>
<gene>
    <name evidence="2" type="ORF">UCDDA912_g09189</name>
</gene>
<comment type="caution">
    <text evidence="2">The sequence shown here is derived from an EMBL/GenBank/DDBJ whole genome shotgun (WGS) entry which is preliminary data.</text>
</comment>
<reference evidence="2 3" key="1">
    <citation type="submission" date="2015-05" db="EMBL/GenBank/DDBJ databases">
        <title>Distinctive expansion of gene families associated with plant cell wall degradation and secondary metabolism in the genomes of grapevine trunk pathogens.</title>
        <authorList>
            <person name="Lawrence D.P."/>
            <person name="Travadon R."/>
            <person name="Rolshausen P.E."/>
            <person name="Baumgartner K."/>
        </authorList>
    </citation>
    <scope>NUCLEOTIDE SEQUENCE [LARGE SCALE GENOMIC DNA]</scope>
    <source>
        <strain evidence="2">DA912</strain>
    </source>
</reference>
<organism evidence="2 3">
    <name type="scientific">Diaporthe ampelina</name>
    <dbReference type="NCBI Taxonomy" id="1214573"/>
    <lineage>
        <taxon>Eukaryota</taxon>
        <taxon>Fungi</taxon>
        <taxon>Dikarya</taxon>
        <taxon>Ascomycota</taxon>
        <taxon>Pezizomycotina</taxon>
        <taxon>Sordariomycetes</taxon>
        <taxon>Sordariomycetidae</taxon>
        <taxon>Diaporthales</taxon>
        <taxon>Diaporthaceae</taxon>
        <taxon>Diaporthe</taxon>
    </lineage>
</organism>
<protein>
    <submittedName>
        <fullName evidence="2">Uncharacterized protein</fullName>
    </submittedName>
</protein>
<name>A0A0G2HRW6_9PEZI</name>